<protein>
    <submittedName>
        <fullName evidence="1">Uncharacterized protein</fullName>
    </submittedName>
</protein>
<evidence type="ECO:0000313" key="1">
    <source>
        <dbReference type="EMBL" id="MDR6779461.1"/>
    </source>
</evidence>
<sequence length="299" mass="34947">MTLDELEVLDGKVSDEAQKVIDEAKKECSYGFEMPIMNEIIKTSEKTGTLKWTHKSIRSCNYCNKNYDYHTYSRNSRNHTKGDKNYDKPIYYSGIKFNEGFVTFQGDGDMCLECCTKHKVKERLIDYIIDNDLKIQIVKNDYRVSKYLKDDIRTCYSCNEDMLESQMGKERTMMGDGFYPSKCPHCGAESKPFGKSHGVTNRFGMIKNPSAKEEVQKTKELVDAYNQNKDKNDHLYFYQNSHTDSIFGVNEEKWTNGYTKVIQFNINSKKFTVGYFYKEKCQQFKELLTSFGYIEVEDK</sequence>
<evidence type="ECO:0000313" key="2">
    <source>
        <dbReference type="Proteomes" id="UP001266807"/>
    </source>
</evidence>
<accession>A0ABU1QIJ3</accession>
<name>A0ABU1QIJ3_9BACL</name>
<dbReference type="RefSeq" id="WP_310168713.1">
    <property type="nucleotide sequence ID" value="NZ_JAVDUG010000004.1"/>
</dbReference>
<organism evidence="1 2">
    <name type="scientific">Paenibacillus peoriae</name>
    <dbReference type="NCBI Taxonomy" id="59893"/>
    <lineage>
        <taxon>Bacteria</taxon>
        <taxon>Bacillati</taxon>
        <taxon>Bacillota</taxon>
        <taxon>Bacilli</taxon>
        <taxon>Bacillales</taxon>
        <taxon>Paenibacillaceae</taxon>
        <taxon>Paenibacillus</taxon>
    </lineage>
</organism>
<dbReference type="Proteomes" id="UP001266807">
    <property type="component" value="Unassembled WGS sequence"/>
</dbReference>
<keyword evidence="2" id="KW-1185">Reference proteome</keyword>
<gene>
    <name evidence="1" type="ORF">J2W98_003741</name>
</gene>
<reference evidence="1 2" key="1">
    <citation type="submission" date="2023-07" db="EMBL/GenBank/DDBJ databases">
        <title>Sorghum-associated microbial communities from plants grown in Nebraska, USA.</title>
        <authorList>
            <person name="Schachtman D."/>
        </authorList>
    </citation>
    <scope>NUCLEOTIDE SEQUENCE [LARGE SCALE GENOMIC DNA]</scope>
    <source>
        <strain evidence="1 2">BE143</strain>
    </source>
</reference>
<comment type="caution">
    <text evidence="1">The sequence shown here is derived from an EMBL/GenBank/DDBJ whole genome shotgun (WGS) entry which is preliminary data.</text>
</comment>
<proteinExistence type="predicted"/>
<dbReference type="EMBL" id="JAVDUG010000004">
    <property type="protein sequence ID" value="MDR6779461.1"/>
    <property type="molecule type" value="Genomic_DNA"/>
</dbReference>